<sequence>MAEITGRKVLAITVGAFGVIIAVNLLMAFKAVSTFPGLEVQNPYVASQTFDAERTAQQALGWSLAADYDDTAHEITLRFRDAEGRPAAVHTLDVLIGRSTEARDDRRPEFLLRDGAFRAAQELAPGKWILRVEATSASGTLFRQRLDLHVRN</sequence>
<dbReference type="RefSeq" id="WP_108221561.1">
    <property type="nucleotide sequence ID" value="NZ_CP090021.1"/>
</dbReference>
<keyword evidence="1" id="KW-1133">Transmembrane helix</keyword>
<name>A0A2T5JXT9_9RHOB</name>
<protein>
    <submittedName>
        <fullName evidence="2">Nitrogen fixation protein FixH</fullName>
    </submittedName>
</protein>
<dbReference type="OrthoDB" id="1495896at2"/>
<reference evidence="2 3" key="1">
    <citation type="submission" date="2018-04" db="EMBL/GenBank/DDBJ databases">
        <title>Genomic Encyclopedia of Type Strains, Phase III (KMG-III): the genomes of soil and plant-associated and newly described type strains.</title>
        <authorList>
            <person name="Whitman W."/>
        </authorList>
    </citation>
    <scope>NUCLEOTIDE SEQUENCE [LARGE SCALE GENOMIC DNA]</scope>
    <source>
        <strain evidence="2 3">KA25</strain>
    </source>
</reference>
<dbReference type="PIRSF" id="PIRSF011386">
    <property type="entry name" value="FixH"/>
    <property type="match status" value="1"/>
</dbReference>
<feature type="transmembrane region" description="Helical" evidence="1">
    <location>
        <begin position="9"/>
        <end position="29"/>
    </location>
</feature>
<gene>
    <name evidence="2" type="ORF">C8J28_11541</name>
</gene>
<organism evidence="2 3">
    <name type="scientific">Cereibacter azotoformans</name>
    <dbReference type="NCBI Taxonomy" id="43057"/>
    <lineage>
        <taxon>Bacteria</taxon>
        <taxon>Pseudomonadati</taxon>
        <taxon>Pseudomonadota</taxon>
        <taxon>Alphaproteobacteria</taxon>
        <taxon>Rhodobacterales</taxon>
        <taxon>Paracoccaceae</taxon>
        <taxon>Cereibacter</taxon>
    </lineage>
</organism>
<keyword evidence="3" id="KW-1185">Reference proteome</keyword>
<proteinExistence type="predicted"/>
<evidence type="ECO:0000313" key="2">
    <source>
        <dbReference type="EMBL" id="PTR14898.1"/>
    </source>
</evidence>
<dbReference type="EMBL" id="QAOT01000015">
    <property type="protein sequence ID" value="PTR14898.1"/>
    <property type="molecule type" value="Genomic_DNA"/>
</dbReference>
<keyword evidence="1" id="KW-0812">Transmembrane</keyword>
<dbReference type="AlphaFoldDB" id="A0A2T5JXT9"/>
<comment type="caution">
    <text evidence="2">The sequence shown here is derived from an EMBL/GenBank/DDBJ whole genome shotgun (WGS) entry which is preliminary data.</text>
</comment>
<dbReference type="InterPro" id="IPR018037">
    <property type="entry name" value="FixH_proteobacterial"/>
</dbReference>
<accession>A0A2T5JXT9</accession>
<keyword evidence="1" id="KW-0472">Membrane</keyword>
<dbReference type="Proteomes" id="UP000244060">
    <property type="component" value="Unassembled WGS sequence"/>
</dbReference>
<evidence type="ECO:0000313" key="3">
    <source>
        <dbReference type="Proteomes" id="UP000244060"/>
    </source>
</evidence>
<dbReference type="InterPro" id="IPR008620">
    <property type="entry name" value="FixH"/>
</dbReference>
<evidence type="ECO:0000256" key="1">
    <source>
        <dbReference type="SAM" id="Phobius"/>
    </source>
</evidence>
<dbReference type="Pfam" id="PF05751">
    <property type="entry name" value="FixH"/>
    <property type="match status" value="1"/>
</dbReference>